<sequence>MIKHFLIFALLISLSSWPHNVVGEDDLHQLNFPTKNPESPSLPPSGVAHPNLVFASFAGLLQQWPNTYAYSGHSIVPGLIPRGTQLYHGTNLRTPPPTQGLEWLAFNPEYSYIIHSRRLGQLDLYKYTSTRPLRIIYLDGQSASLGTTGFMDSQNVLINGTVPELFGDQGRYMDADYARARGLCKLGAEWGFEGIVRMNTCFELLWCDFADGLKLLGGTNTTDPFDTQFVPEEVSESVKLAHEAHATNLSSGSSATLFENQSDFLTNPPSRNEVETSFRQRMEISAANDSAVKAKSESGSSSDYNPQESLLQVLERSRVIKSPFYLRGPQYYFRAASRQFFMPGEVRVTLDPSSFVSFYDRIESLSQKRRADGTEHGPRHAHTLYGISASDVKKIRDRLFQVLARKNAEGWKVESDRLDWRASVWTIIQTYSKPLSELDYLLKRDDLTNIRRAAEVRGLTYNMLLLYLDFSSWNVSDPAWRDHSIRQCATGFTSGTYRDSDLTESIMLIIGAIEGTLERLCSSILGIYSNTIELSIPSDPFIIHDEGLESAAKSRTSEWSQQTEDLMKWLGWSTWGHCDPPCKPNVRAHYQSCISFIPSPLLLISSLTIYFYFYFLFFLGGGGPQELCLPPLWPLFWMKGRPEIQENHPVCNDASWEGIRK</sequence>
<keyword evidence="1" id="KW-1133">Transmembrane helix</keyword>
<keyword evidence="2" id="KW-0732">Signal</keyword>
<accession>A0A0L6V7C3</accession>
<evidence type="ECO:0000313" key="3">
    <source>
        <dbReference type="EMBL" id="KNZ56020.1"/>
    </source>
</evidence>
<organism evidence="3 4">
    <name type="scientific">Puccinia sorghi</name>
    <dbReference type="NCBI Taxonomy" id="27349"/>
    <lineage>
        <taxon>Eukaryota</taxon>
        <taxon>Fungi</taxon>
        <taxon>Dikarya</taxon>
        <taxon>Basidiomycota</taxon>
        <taxon>Pucciniomycotina</taxon>
        <taxon>Pucciniomycetes</taxon>
        <taxon>Pucciniales</taxon>
        <taxon>Pucciniaceae</taxon>
        <taxon>Puccinia</taxon>
    </lineage>
</organism>
<name>A0A0L6V7C3_9BASI</name>
<dbReference type="STRING" id="27349.A0A0L6V7C3"/>
<dbReference type="AlphaFoldDB" id="A0A0L6V7C3"/>
<keyword evidence="1" id="KW-0472">Membrane</keyword>
<keyword evidence="1" id="KW-0812">Transmembrane</keyword>
<gene>
    <name evidence="3" type="ORF">VP01_2519g3</name>
</gene>
<proteinExistence type="predicted"/>
<feature type="transmembrane region" description="Helical" evidence="1">
    <location>
        <begin position="601"/>
        <end position="619"/>
    </location>
</feature>
<protein>
    <submittedName>
        <fullName evidence="3">Uncharacterized protein</fullName>
    </submittedName>
</protein>
<dbReference type="OrthoDB" id="10261782at2759"/>
<evidence type="ECO:0000256" key="1">
    <source>
        <dbReference type="SAM" id="Phobius"/>
    </source>
</evidence>
<dbReference type="InterPro" id="IPR038921">
    <property type="entry name" value="YOR389W-like"/>
</dbReference>
<dbReference type="PANTHER" id="PTHR35204:SF1">
    <property type="entry name" value="ENTEROTOXIN"/>
    <property type="match status" value="1"/>
</dbReference>
<dbReference type="EMBL" id="LAVV01007413">
    <property type="protein sequence ID" value="KNZ56020.1"/>
    <property type="molecule type" value="Genomic_DNA"/>
</dbReference>
<dbReference type="Proteomes" id="UP000037035">
    <property type="component" value="Unassembled WGS sequence"/>
</dbReference>
<keyword evidence="4" id="KW-1185">Reference proteome</keyword>
<comment type="caution">
    <text evidence="3">The sequence shown here is derived from an EMBL/GenBank/DDBJ whole genome shotgun (WGS) entry which is preliminary data.</text>
</comment>
<dbReference type="VEuPathDB" id="FungiDB:VP01_2519g3"/>
<feature type="signal peptide" evidence="2">
    <location>
        <begin position="1"/>
        <end position="23"/>
    </location>
</feature>
<evidence type="ECO:0000256" key="2">
    <source>
        <dbReference type="SAM" id="SignalP"/>
    </source>
</evidence>
<reference evidence="3 4" key="1">
    <citation type="submission" date="2015-08" db="EMBL/GenBank/DDBJ databases">
        <title>Next Generation Sequencing and Analysis of the Genome of Puccinia sorghi L Schw, the Causal Agent of Maize Common Rust.</title>
        <authorList>
            <person name="Rochi L."/>
            <person name="Burguener G."/>
            <person name="Darino M."/>
            <person name="Turjanski A."/>
            <person name="Kreff E."/>
            <person name="Dieguez M.J."/>
            <person name="Sacco F."/>
        </authorList>
    </citation>
    <scope>NUCLEOTIDE SEQUENCE [LARGE SCALE GENOMIC DNA]</scope>
    <source>
        <strain evidence="3 4">RO10H11247</strain>
    </source>
</reference>
<feature type="chain" id="PRO_5005568367" evidence="2">
    <location>
        <begin position="24"/>
        <end position="661"/>
    </location>
</feature>
<evidence type="ECO:0000313" key="4">
    <source>
        <dbReference type="Proteomes" id="UP000037035"/>
    </source>
</evidence>
<dbReference type="PANTHER" id="PTHR35204">
    <property type="entry name" value="YALI0A21131P"/>
    <property type="match status" value="1"/>
</dbReference>